<dbReference type="GO" id="GO:0009834">
    <property type="term" value="P:plant-type secondary cell wall biogenesis"/>
    <property type="evidence" value="ECO:0007669"/>
    <property type="project" value="TreeGrafter"/>
</dbReference>
<comment type="subcellular location">
    <subcellularLocation>
        <location evidence="1">Golgi apparatus membrane</location>
        <topology evidence="1">Single-pass type II membrane protein</topology>
    </subcellularLocation>
</comment>
<dbReference type="OMA" id="GHESHTM"/>
<dbReference type="GO" id="GO:0010417">
    <property type="term" value="P:glucuronoxylan biosynthetic process"/>
    <property type="evidence" value="ECO:0007669"/>
    <property type="project" value="TreeGrafter"/>
</dbReference>
<evidence type="ECO:0000256" key="2">
    <source>
        <dbReference type="ARBA" id="ARBA00010271"/>
    </source>
</evidence>
<evidence type="ECO:0000259" key="6">
    <source>
        <dbReference type="Pfam" id="PF03016"/>
    </source>
</evidence>
<dbReference type="Proteomes" id="UP000825935">
    <property type="component" value="Chromosome 16"/>
</dbReference>
<sequence>MVRQRWSHLLFFIVLAGFGLRAFVAPQARFSGHQRHMIGEDPVGRLKVYVYDIPSTFNKKVVQRDMRCLSHMFAVEIHMHLYLLSSSVRTLDPDEADWFYTPIYTNCDLTVTGLPFINNMPRMMRSAINYISTRWPYWNRTDGADHFFVVPHDFGACFHFQESEATARGIYPLLQRATLLQTFGQIGHSCLKNGSVVIPPYVSPRKVFNHTLSVDTPRSIFAYFRGVFHDMNETPNGDRYARGVREAIWENFKDNDLFDISSEHPITYYEDMQRSIFCLCPLGWAPWSPRLVEAVVFGCIPVIIADDIVLPFRDVIPWDDFAVFVPEKEVDNLEDILTSISESEVKKKQRILSDPQIKQTLLFPRQSVPGDGFHQVMNALARKLPHETSIYLKYGQPSALNWSAGNASDFIPWQL</sequence>
<dbReference type="EMBL" id="CM035421">
    <property type="protein sequence ID" value="KAH7388361.1"/>
    <property type="molecule type" value="Genomic_DNA"/>
</dbReference>
<keyword evidence="5" id="KW-0732">Signal</keyword>
<dbReference type="PANTHER" id="PTHR11062:SF200">
    <property type="entry name" value="BETA-1,4-XYLOSYLTRANSFERASE IRX10L-RELATED"/>
    <property type="match status" value="1"/>
</dbReference>
<dbReference type="PANTHER" id="PTHR11062">
    <property type="entry name" value="EXOSTOSIN HEPARAN SULFATE GLYCOSYLTRANSFERASE -RELATED"/>
    <property type="match status" value="1"/>
</dbReference>
<dbReference type="InterPro" id="IPR004263">
    <property type="entry name" value="Exostosin"/>
</dbReference>
<dbReference type="AlphaFoldDB" id="A0A8T2SZU2"/>
<feature type="domain" description="Exostosin GT47" evidence="6">
    <location>
        <begin position="45"/>
        <end position="339"/>
    </location>
</feature>
<feature type="chain" id="PRO_5036275890" description="Exostosin GT47 domain-containing protein" evidence="5">
    <location>
        <begin position="23"/>
        <end position="415"/>
    </location>
</feature>
<dbReference type="Pfam" id="PF03016">
    <property type="entry name" value="Exostosin_GT47"/>
    <property type="match status" value="1"/>
</dbReference>
<proteinExistence type="inferred from homology"/>
<evidence type="ECO:0000256" key="5">
    <source>
        <dbReference type="SAM" id="SignalP"/>
    </source>
</evidence>
<keyword evidence="8" id="KW-1185">Reference proteome</keyword>
<comment type="caution">
    <text evidence="7">The sequence shown here is derived from an EMBL/GenBank/DDBJ whole genome shotgun (WGS) entry which is preliminary data.</text>
</comment>
<keyword evidence="3" id="KW-0735">Signal-anchor</keyword>
<keyword evidence="4" id="KW-0333">Golgi apparatus</keyword>
<protein>
    <recommendedName>
        <fullName evidence="6">Exostosin GT47 domain-containing protein</fullName>
    </recommendedName>
</protein>
<dbReference type="GO" id="GO:0016757">
    <property type="term" value="F:glycosyltransferase activity"/>
    <property type="evidence" value="ECO:0007669"/>
    <property type="project" value="InterPro"/>
</dbReference>
<reference evidence="7" key="1">
    <citation type="submission" date="2021-08" db="EMBL/GenBank/DDBJ databases">
        <title>WGS assembly of Ceratopteris richardii.</title>
        <authorList>
            <person name="Marchant D.B."/>
            <person name="Chen G."/>
            <person name="Jenkins J."/>
            <person name="Shu S."/>
            <person name="Leebens-Mack J."/>
            <person name="Grimwood J."/>
            <person name="Schmutz J."/>
            <person name="Soltis P."/>
            <person name="Soltis D."/>
            <person name="Chen Z.-H."/>
        </authorList>
    </citation>
    <scope>NUCLEOTIDE SEQUENCE</scope>
    <source>
        <strain evidence="7">Whitten #5841</strain>
        <tissue evidence="7">Leaf</tissue>
    </source>
</reference>
<dbReference type="GO" id="GO:0000139">
    <property type="term" value="C:Golgi membrane"/>
    <property type="evidence" value="ECO:0007669"/>
    <property type="project" value="UniProtKB-SubCell"/>
</dbReference>
<feature type="signal peptide" evidence="5">
    <location>
        <begin position="1"/>
        <end position="22"/>
    </location>
</feature>
<keyword evidence="3" id="KW-0812">Transmembrane</keyword>
<dbReference type="InterPro" id="IPR040911">
    <property type="entry name" value="Exostosin_GT47"/>
</dbReference>
<dbReference type="OrthoDB" id="1924787at2759"/>
<accession>A0A8T2SZU2</accession>
<gene>
    <name evidence="7" type="ORF">KP509_16G072100</name>
</gene>
<name>A0A8T2SZU2_CERRI</name>
<dbReference type="EMBL" id="CM035421">
    <property type="protein sequence ID" value="KAH7388362.1"/>
    <property type="molecule type" value="Genomic_DNA"/>
</dbReference>
<evidence type="ECO:0000256" key="3">
    <source>
        <dbReference type="ARBA" id="ARBA00022968"/>
    </source>
</evidence>
<comment type="similarity">
    <text evidence="2">Belongs to the glycosyltransferase 47 family.</text>
</comment>
<evidence type="ECO:0000313" key="8">
    <source>
        <dbReference type="Proteomes" id="UP000825935"/>
    </source>
</evidence>
<dbReference type="EMBL" id="CM035421">
    <property type="protein sequence ID" value="KAH7388364.1"/>
    <property type="molecule type" value="Genomic_DNA"/>
</dbReference>
<evidence type="ECO:0000256" key="1">
    <source>
        <dbReference type="ARBA" id="ARBA00004323"/>
    </source>
</evidence>
<evidence type="ECO:0000313" key="7">
    <source>
        <dbReference type="EMBL" id="KAH7388361.1"/>
    </source>
</evidence>
<organism evidence="7 8">
    <name type="scientific">Ceratopteris richardii</name>
    <name type="common">Triangle waterfern</name>
    <dbReference type="NCBI Taxonomy" id="49495"/>
    <lineage>
        <taxon>Eukaryota</taxon>
        <taxon>Viridiplantae</taxon>
        <taxon>Streptophyta</taxon>
        <taxon>Embryophyta</taxon>
        <taxon>Tracheophyta</taxon>
        <taxon>Polypodiopsida</taxon>
        <taxon>Polypodiidae</taxon>
        <taxon>Polypodiales</taxon>
        <taxon>Pteridineae</taxon>
        <taxon>Pteridaceae</taxon>
        <taxon>Parkerioideae</taxon>
        <taxon>Ceratopteris</taxon>
    </lineage>
</organism>
<evidence type="ECO:0000256" key="4">
    <source>
        <dbReference type="ARBA" id="ARBA00023034"/>
    </source>
</evidence>